<feature type="domain" description="Calpain catalytic" evidence="7">
    <location>
        <begin position="137"/>
        <end position="417"/>
    </location>
</feature>
<keyword evidence="4 6" id="KW-0788">Thiol protease</keyword>
<dbReference type="GO" id="GO:0006508">
    <property type="term" value="P:proteolysis"/>
    <property type="evidence" value="ECO:0007669"/>
    <property type="project" value="UniProtKB-KW"/>
</dbReference>
<reference evidence="8" key="1">
    <citation type="submission" date="2014-03" db="EMBL/GenBank/DDBJ databases">
        <authorList>
            <person name="Casaregola S."/>
        </authorList>
    </citation>
    <scope>NUCLEOTIDE SEQUENCE [LARGE SCALE GENOMIC DNA]</scope>
    <source>
        <strain evidence="8">CLIB 918</strain>
    </source>
</reference>
<dbReference type="Gene3D" id="2.60.120.380">
    <property type="match status" value="1"/>
</dbReference>
<proteinExistence type="inferred from homology"/>
<evidence type="ECO:0000256" key="1">
    <source>
        <dbReference type="ARBA" id="ARBA00010193"/>
    </source>
</evidence>
<dbReference type="GO" id="GO:0004198">
    <property type="term" value="F:calcium-dependent cysteine-type endopeptidase activity"/>
    <property type="evidence" value="ECO:0007669"/>
    <property type="project" value="InterPro"/>
</dbReference>
<dbReference type="SUPFAM" id="SSF54001">
    <property type="entry name" value="Cysteine proteinases"/>
    <property type="match status" value="1"/>
</dbReference>
<evidence type="ECO:0000256" key="5">
    <source>
        <dbReference type="ARBA" id="ARBA00042255"/>
    </source>
</evidence>
<dbReference type="OrthoDB" id="167576at2759"/>
<sequence>MEDYKTLRSRALYLNATGKAPEALKTIRKAALQLNGLLDKPDISKSTKVALLKDLKDILGIYDDLKAGKTNLQRQIEYISSNINGHMFYPWWPSDEVDVDLDTGSVGNNDPGAHMPFEDPDGLPLLSQKQLKIFNNWERPQQALGTAELSMSDRGAETLCQDSLEDCSFVASLLSIYFYEKRIGCSLLKRNIFPQDERGNPVVSSSGKYWVRLNVNGTVRKVVVDDRLPAPKNPRTHSLFVRSATNPGLLWPAIMEKAYLKIMGGYDFLGSYSACDTYALCSWIPEVLFINGYLQEPNASRDALWRKMYRPFTEGNVMICIGTGKMSRAESDAYGLISDHDYTVMDLREIELPDGRGHRRIVQIKNPWLSEAQPADQKLGSIQISANEAPEALYGSFWVNFDSLCLRFSSIYFNWNHERLFKHKTAINFLWNTASIEFSNRSRSYNTNPQFSLSNKGNSSENVVWLLLSRHITDKPSPSGYVSLNIYDAGGHRVYLPDEFPCLEKGTFLNTLHYLLKITIPADAVYTVVVAANEFTDSDSVVSTENTSKQYSSLRFSLMAYSLLPISLIKAREELPYKLAIDGKWSKIDNTCGGSWANDSYLNNPRFMLKVSPDFPVESFKLMVSSDSGHPINYRLYMADEVQSRNPQKMRVLGTSGEYRIGSIMSKSMVTLKPTSYLIIVSMFEPDVEGSFTIIGRGSGKFELTRLPELNAGLFKRTVQLDWNGGSRRKVRFQVNFPATANFRTQTKFSEDSTAMAAGSGFAAAGKVAFYRPHLRVSVFELVSNRLLYTNNEFTDNPFGVYLDGVQLQPGTVYVCLIERMECGHGSFEIEVYSTSPVAFTETDEEQ</sequence>
<dbReference type="PANTHER" id="PTHR46143:SF1">
    <property type="entry name" value="CALPAIN-7"/>
    <property type="match status" value="1"/>
</dbReference>
<keyword evidence="9" id="KW-1185">Reference proteome</keyword>
<dbReference type="InterPro" id="IPR001300">
    <property type="entry name" value="Peptidase_C2_calpain_cat"/>
</dbReference>
<dbReference type="InterPro" id="IPR022683">
    <property type="entry name" value="Calpain_III"/>
</dbReference>
<evidence type="ECO:0000256" key="2">
    <source>
        <dbReference type="ARBA" id="ARBA00022670"/>
    </source>
</evidence>
<dbReference type="SMART" id="SM00720">
    <property type="entry name" value="calpain_III"/>
    <property type="match status" value="1"/>
</dbReference>
<dbReference type="PANTHER" id="PTHR46143">
    <property type="entry name" value="CALPAIN-7"/>
    <property type="match status" value="1"/>
</dbReference>
<dbReference type="SMART" id="SM00230">
    <property type="entry name" value="CysPc"/>
    <property type="match status" value="1"/>
</dbReference>
<accession>A0A0J9XGK7</accession>
<dbReference type="SUPFAM" id="SSF49758">
    <property type="entry name" value="Calpain large subunit, middle domain (domain III)"/>
    <property type="match status" value="2"/>
</dbReference>
<evidence type="ECO:0000256" key="6">
    <source>
        <dbReference type="PROSITE-ProRule" id="PRU00239"/>
    </source>
</evidence>
<dbReference type="InterPro" id="IPR036213">
    <property type="entry name" value="Calpain_III_sf"/>
</dbReference>
<dbReference type="EMBL" id="CCBN010000013">
    <property type="protein sequence ID" value="CDO56044.1"/>
    <property type="molecule type" value="Genomic_DNA"/>
</dbReference>
<feature type="active site" evidence="6">
    <location>
        <position position="340"/>
    </location>
</feature>
<dbReference type="Gene3D" id="3.90.70.10">
    <property type="entry name" value="Cysteine proteinases"/>
    <property type="match status" value="1"/>
</dbReference>
<keyword evidence="3 6" id="KW-0378">Hydrolase</keyword>
<dbReference type="AlphaFoldDB" id="A0A0J9XGK7"/>
<dbReference type="Proteomes" id="UP000242525">
    <property type="component" value="Unassembled WGS sequence"/>
</dbReference>
<feature type="active site" evidence="6">
    <location>
        <position position="366"/>
    </location>
</feature>
<comment type="caution">
    <text evidence="8">The sequence shown here is derived from an EMBL/GenBank/DDBJ whole genome shotgun (WGS) entry which is preliminary data.</text>
</comment>
<dbReference type="Pfam" id="PF00648">
    <property type="entry name" value="Peptidase_C2"/>
    <property type="match status" value="1"/>
</dbReference>
<dbReference type="InterPro" id="IPR038765">
    <property type="entry name" value="Papain-like_cys_pep_sf"/>
</dbReference>
<feature type="active site" evidence="6">
    <location>
        <position position="167"/>
    </location>
</feature>
<comment type="similarity">
    <text evidence="1">Belongs to the peptidase C2 family. PalB/RIM13 subfamily.</text>
</comment>
<evidence type="ECO:0000313" key="8">
    <source>
        <dbReference type="EMBL" id="CDO56044.1"/>
    </source>
</evidence>
<dbReference type="PROSITE" id="PS50203">
    <property type="entry name" value="CALPAIN_CAT"/>
    <property type="match status" value="1"/>
</dbReference>
<evidence type="ECO:0000256" key="3">
    <source>
        <dbReference type="ARBA" id="ARBA00022801"/>
    </source>
</evidence>
<dbReference type="InterPro" id="IPR051297">
    <property type="entry name" value="PalB/RIM13"/>
</dbReference>
<evidence type="ECO:0000313" key="9">
    <source>
        <dbReference type="Proteomes" id="UP000242525"/>
    </source>
</evidence>
<gene>
    <name evidence="8" type="ORF">BN980_GECA13s02111g</name>
</gene>
<protein>
    <recommendedName>
        <fullName evidence="5">Cysteine protease RIM13</fullName>
    </recommendedName>
</protein>
<dbReference type="STRING" id="1173061.A0A0J9XGK7"/>
<evidence type="ECO:0000256" key="4">
    <source>
        <dbReference type="ARBA" id="ARBA00022807"/>
    </source>
</evidence>
<evidence type="ECO:0000259" key="7">
    <source>
        <dbReference type="PROSITE" id="PS50203"/>
    </source>
</evidence>
<keyword evidence="2 6" id="KW-0645">Protease</keyword>
<organism evidence="8 9">
    <name type="scientific">Geotrichum candidum</name>
    <name type="common">Oospora lactis</name>
    <name type="synonym">Dipodascus geotrichum</name>
    <dbReference type="NCBI Taxonomy" id="1173061"/>
    <lineage>
        <taxon>Eukaryota</taxon>
        <taxon>Fungi</taxon>
        <taxon>Dikarya</taxon>
        <taxon>Ascomycota</taxon>
        <taxon>Saccharomycotina</taxon>
        <taxon>Dipodascomycetes</taxon>
        <taxon>Dipodascales</taxon>
        <taxon>Dipodascaceae</taxon>
        <taxon>Geotrichum</taxon>
    </lineage>
</organism>
<name>A0A0J9XGK7_GEOCN</name>